<dbReference type="PANTHER" id="PTHR48075">
    <property type="entry name" value="3-HYDROXYACYL-COA DEHYDROGENASE FAMILY PROTEIN"/>
    <property type="match status" value="1"/>
</dbReference>
<dbReference type="STRING" id="1122152.GCA_000425905_00193"/>
<name>A0A0R1S4F2_9LACO</name>
<dbReference type="AlphaFoldDB" id="A0A0R1S4F2"/>
<dbReference type="SUPFAM" id="SSF48179">
    <property type="entry name" value="6-phosphogluconate dehydrogenase C-terminal domain-like"/>
    <property type="match status" value="1"/>
</dbReference>
<dbReference type="Pfam" id="PF02737">
    <property type="entry name" value="3HCDH_N"/>
    <property type="match status" value="1"/>
</dbReference>
<proteinExistence type="inferred from homology"/>
<dbReference type="RefSeq" id="WP_027825494.1">
    <property type="nucleotide sequence ID" value="NZ_AZFB01000003.1"/>
</dbReference>
<keyword evidence="8" id="KW-1185">Reference proteome</keyword>
<evidence type="ECO:0000259" key="5">
    <source>
        <dbReference type="Pfam" id="PF00725"/>
    </source>
</evidence>
<dbReference type="PATRIC" id="fig|1122152.4.peg.770"/>
<gene>
    <name evidence="7" type="ORF">FC23_GL000756</name>
</gene>
<dbReference type="SUPFAM" id="SSF51735">
    <property type="entry name" value="NAD(P)-binding Rossmann-fold domains"/>
    <property type="match status" value="1"/>
</dbReference>
<sequence>MFKNITIAGAGTLGSQIAFQTALCDFNVRIWNPHPDRAKRRLAALRPFYKKDMGLTDAQFDKAMENIHSISNDWEIPFKDCDYLIECVPESLNTKADFYHNVCPHLPEKTVIASNSSTMVPSQLVNYVDRPDKFLHMHFANHIWTNNTAEIVGTEKTKPEVIKEVIEFAKAIKMLPVHLQKEQHGYIMNALSVPFLNAALELWANGVADPITIDKDWMNSTGCPFGPFMSMDMVGIRTVYAIFSQQARTPEELKVAKTMKDMIDAGHYGVEAGQGFYQYPNPAFKRADFLTSIEAR</sequence>
<dbReference type="GO" id="GO:0016616">
    <property type="term" value="F:oxidoreductase activity, acting on the CH-OH group of donors, NAD or NADP as acceptor"/>
    <property type="evidence" value="ECO:0007669"/>
    <property type="project" value="InterPro"/>
</dbReference>
<keyword evidence="3" id="KW-0560">Oxidoreductase</keyword>
<dbReference type="InterPro" id="IPR022694">
    <property type="entry name" value="3-OHacyl-CoA_DH"/>
</dbReference>
<comment type="pathway">
    <text evidence="1">Lipid metabolism; butanoate metabolism.</text>
</comment>
<evidence type="ECO:0000256" key="4">
    <source>
        <dbReference type="PIRSR" id="PIRSR000105-1"/>
    </source>
</evidence>
<evidence type="ECO:0000313" key="8">
    <source>
        <dbReference type="Proteomes" id="UP000051931"/>
    </source>
</evidence>
<dbReference type="PANTHER" id="PTHR48075:SF5">
    <property type="entry name" value="3-HYDROXYBUTYRYL-COA DEHYDROGENASE"/>
    <property type="match status" value="1"/>
</dbReference>
<evidence type="ECO:0000256" key="2">
    <source>
        <dbReference type="ARBA" id="ARBA00009463"/>
    </source>
</evidence>
<dbReference type="PIRSF" id="PIRSF000105">
    <property type="entry name" value="HCDH"/>
    <property type="match status" value="1"/>
</dbReference>
<dbReference type="InterPro" id="IPR008927">
    <property type="entry name" value="6-PGluconate_DH-like_C_sf"/>
</dbReference>
<feature type="domain" description="3-hydroxyacyl-CoA dehydrogenase C-terminal" evidence="5">
    <location>
        <begin position="185"/>
        <end position="279"/>
    </location>
</feature>
<feature type="domain" description="3-hydroxyacyl-CoA dehydrogenase NAD binding" evidence="6">
    <location>
        <begin position="4"/>
        <end position="181"/>
    </location>
</feature>
<protein>
    <submittedName>
        <fullName evidence="7">3-hydroxybutyryl-CoA dehydrogenase</fullName>
    </submittedName>
</protein>
<dbReference type="InterPro" id="IPR013328">
    <property type="entry name" value="6PGD_dom2"/>
</dbReference>
<organism evidence="7 8">
    <name type="scientific">Lactobacillus psittaci DSM 15354</name>
    <dbReference type="NCBI Taxonomy" id="1122152"/>
    <lineage>
        <taxon>Bacteria</taxon>
        <taxon>Bacillati</taxon>
        <taxon>Bacillota</taxon>
        <taxon>Bacilli</taxon>
        <taxon>Lactobacillales</taxon>
        <taxon>Lactobacillaceae</taxon>
        <taxon>Lactobacillus</taxon>
    </lineage>
</organism>
<dbReference type="eggNOG" id="COG1250">
    <property type="taxonomic scope" value="Bacteria"/>
</dbReference>
<evidence type="ECO:0000256" key="3">
    <source>
        <dbReference type="ARBA" id="ARBA00023002"/>
    </source>
</evidence>
<dbReference type="Proteomes" id="UP000051931">
    <property type="component" value="Unassembled WGS sequence"/>
</dbReference>
<dbReference type="GO" id="GO:0070403">
    <property type="term" value="F:NAD+ binding"/>
    <property type="evidence" value="ECO:0007669"/>
    <property type="project" value="InterPro"/>
</dbReference>
<feature type="site" description="Important for catalytic activity" evidence="4">
    <location>
        <position position="138"/>
    </location>
</feature>
<dbReference type="Gene3D" id="3.40.50.720">
    <property type="entry name" value="NAD(P)-binding Rossmann-like Domain"/>
    <property type="match status" value="1"/>
</dbReference>
<accession>A0A0R1S4F2</accession>
<evidence type="ECO:0000313" key="7">
    <source>
        <dbReference type="EMBL" id="KRL63513.1"/>
    </source>
</evidence>
<evidence type="ECO:0000259" key="6">
    <source>
        <dbReference type="Pfam" id="PF02737"/>
    </source>
</evidence>
<dbReference type="InterPro" id="IPR006108">
    <property type="entry name" value="3HC_DH_C"/>
</dbReference>
<evidence type="ECO:0000256" key="1">
    <source>
        <dbReference type="ARBA" id="ARBA00005086"/>
    </source>
</evidence>
<dbReference type="EMBL" id="AZFB01000003">
    <property type="protein sequence ID" value="KRL63513.1"/>
    <property type="molecule type" value="Genomic_DNA"/>
</dbReference>
<dbReference type="Pfam" id="PF00725">
    <property type="entry name" value="3HCDH"/>
    <property type="match status" value="1"/>
</dbReference>
<dbReference type="InterPro" id="IPR006176">
    <property type="entry name" value="3-OHacyl-CoA_DH_NAD-bd"/>
</dbReference>
<dbReference type="GO" id="GO:0006631">
    <property type="term" value="P:fatty acid metabolic process"/>
    <property type="evidence" value="ECO:0007669"/>
    <property type="project" value="InterPro"/>
</dbReference>
<dbReference type="InterPro" id="IPR036291">
    <property type="entry name" value="NAD(P)-bd_dom_sf"/>
</dbReference>
<comment type="caution">
    <text evidence="7">The sequence shown here is derived from an EMBL/GenBank/DDBJ whole genome shotgun (WGS) entry which is preliminary data.</text>
</comment>
<reference evidence="7 8" key="1">
    <citation type="journal article" date="2015" name="Genome Announc.">
        <title>Expanding the biotechnology potential of lactobacilli through comparative genomics of 213 strains and associated genera.</title>
        <authorList>
            <person name="Sun Z."/>
            <person name="Harris H.M."/>
            <person name="McCann A."/>
            <person name="Guo C."/>
            <person name="Argimon S."/>
            <person name="Zhang W."/>
            <person name="Yang X."/>
            <person name="Jeffery I.B."/>
            <person name="Cooney J.C."/>
            <person name="Kagawa T.F."/>
            <person name="Liu W."/>
            <person name="Song Y."/>
            <person name="Salvetti E."/>
            <person name="Wrobel A."/>
            <person name="Rasinkangas P."/>
            <person name="Parkhill J."/>
            <person name="Rea M.C."/>
            <person name="O'Sullivan O."/>
            <person name="Ritari J."/>
            <person name="Douillard F.P."/>
            <person name="Paul Ross R."/>
            <person name="Yang R."/>
            <person name="Briner A.E."/>
            <person name="Felis G.E."/>
            <person name="de Vos W.M."/>
            <person name="Barrangou R."/>
            <person name="Klaenhammer T.R."/>
            <person name="Caufield P.W."/>
            <person name="Cui Y."/>
            <person name="Zhang H."/>
            <person name="O'Toole P.W."/>
        </authorList>
    </citation>
    <scope>NUCLEOTIDE SEQUENCE [LARGE SCALE GENOMIC DNA]</scope>
    <source>
        <strain evidence="7 8">DSM 15354</strain>
    </source>
</reference>
<dbReference type="Gene3D" id="1.10.1040.10">
    <property type="entry name" value="N-(1-d-carboxylethyl)-l-norvaline Dehydrogenase, domain 2"/>
    <property type="match status" value="1"/>
</dbReference>
<dbReference type="OrthoDB" id="9771883at2"/>
<dbReference type="NCBIfam" id="NF006143">
    <property type="entry name" value="PRK08293.1"/>
    <property type="match status" value="1"/>
</dbReference>
<comment type="similarity">
    <text evidence="2">Belongs to the 3-hydroxyacyl-CoA dehydrogenase family.</text>
</comment>